<feature type="transmembrane region" description="Helical" evidence="16">
    <location>
        <begin position="151"/>
        <end position="170"/>
    </location>
</feature>
<evidence type="ECO:0000256" key="10">
    <source>
        <dbReference type="ARBA" id="ARBA00022989"/>
    </source>
</evidence>
<comment type="similarity">
    <text evidence="14 16">Belongs to the SEDS family. FtsW subfamily.</text>
</comment>
<comment type="catalytic activity">
    <reaction evidence="15 16">
        <text>[GlcNAc-(1-&gt;4)-Mur2Ac(oyl-L-Ala-gamma-D-Glu-L-Lys-D-Ala-D-Ala)](n)-di-trans,octa-cis-undecaprenyl diphosphate + beta-D-GlcNAc-(1-&gt;4)-Mur2Ac(oyl-L-Ala-gamma-D-Glu-L-Lys-D-Ala-D-Ala)-di-trans,octa-cis-undecaprenyl diphosphate = [GlcNAc-(1-&gt;4)-Mur2Ac(oyl-L-Ala-gamma-D-Glu-L-Lys-D-Ala-D-Ala)](n+1)-di-trans,octa-cis-undecaprenyl diphosphate + di-trans,octa-cis-undecaprenyl diphosphate + H(+)</text>
        <dbReference type="Rhea" id="RHEA:23708"/>
        <dbReference type="Rhea" id="RHEA-COMP:9602"/>
        <dbReference type="Rhea" id="RHEA-COMP:9603"/>
        <dbReference type="ChEBI" id="CHEBI:15378"/>
        <dbReference type="ChEBI" id="CHEBI:58405"/>
        <dbReference type="ChEBI" id="CHEBI:60033"/>
        <dbReference type="ChEBI" id="CHEBI:78435"/>
        <dbReference type="EC" id="2.4.99.28"/>
    </reaction>
</comment>
<dbReference type="GO" id="GO:0015648">
    <property type="term" value="F:lipid-linked peptidoglycan transporter activity"/>
    <property type="evidence" value="ECO:0007669"/>
    <property type="project" value="TreeGrafter"/>
</dbReference>
<keyword evidence="10 16" id="KW-1133">Transmembrane helix</keyword>
<keyword evidence="5 16" id="KW-0328">Glycosyltransferase</keyword>
<evidence type="ECO:0000256" key="2">
    <source>
        <dbReference type="ARBA" id="ARBA00004752"/>
    </source>
</evidence>
<reference evidence="17 18" key="1">
    <citation type="submission" date="2019-02" db="EMBL/GenBank/DDBJ databases">
        <title>Dyella amyloliquefaciens sp. nov., isolated from forest soil.</title>
        <authorList>
            <person name="Gao Z.-H."/>
            <person name="Qiu L.-H."/>
        </authorList>
    </citation>
    <scope>NUCLEOTIDE SEQUENCE [LARGE SCALE GENOMIC DNA]</scope>
    <source>
        <strain evidence="17 18">KACC 12747</strain>
    </source>
</reference>
<feature type="transmembrane region" description="Helical" evidence="16">
    <location>
        <begin position="127"/>
        <end position="144"/>
    </location>
</feature>
<evidence type="ECO:0000313" key="17">
    <source>
        <dbReference type="EMBL" id="TCI07444.1"/>
    </source>
</evidence>
<dbReference type="UniPathway" id="UPA00219"/>
<evidence type="ECO:0000313" key="18">
    <source>
        <dbReference type="Proteomes" id="UP000291822"/>
    </source>
</evidence>
<evidence type="ECO:0000256" key="12">
    <source>
        <dbReference type="ARBA" id="ARBA00023306"/>
    </source>
</evidence>
<dbReference type="GO" id="GO:0008955">
    <property type="term" value="F:peptidoglycan glycosyltransferase activity"/>
    <property type="evidence" value="ECO:0007669"/>
    <property type="project" value="UniProtKB-UniRule"/>
</dbReference>
<evidence type="ECO:0000256" key="7">
    <source>
        <dbReference type="ARBA" id="ARBA00022692"/>
    </source>
</evidence>
<dbReference type="HAMAP" id="MF_00913">
    <property type="entry name" value="PGT_FtsW_proteobact"/>
    <property type="match status" value="1"/>
</dbReference>
<dbReference type="Proteomes" id="UP000291822">
    <property type="component" value="Unassembled WGS sequence"/>
</dbReference>
<keyword evidence="6 16" id="KW-0808">Transferase</keyword>
<dbReference type="GO" id="GO:0032153">
    <property type="term" value="C:cell division site"/>
    <property type="evidence" value="ECO:0007669"/>
    <property type="project" value="UniProtKB-UniRule"/>
</dbReference>
<dbReference type="AlphaFoldDB" id="A0A4R0YGS6"/>
<dbReference type="GO" id="GO:0005886">
    <property type="term" value="C:plasma membrane"/>
    <property type="evidence" value="ECO:0007669"/>
    <property type="project" value="UniProtKB-SubCell"/>
</dbReference>
<keyword evidence="9 16" id="KW-0573">Peptidoglycan synthesis</keyword>
<dbReference type="Pfam" id="PF01098">
    <property type="entry name" value="FTSW_RODA_SPOVE"/>
    <property type="match status" value="1"/>
</dbReference>
<evidence type="ECO:0000256" key="3">
    <source>
        <dbReference type="ARBA" id="ARBA00022475"/>
    </source>
</evidence>
<dbReference type="PANTHER" id="PTHR30474:SF2">
    <property type="entry name" value="PEPTIDOGLYCAN GLYCOSYLTRANSFERASE FTSW-RELATED"/>
    <property type="match status" value="1"/>
</dbReference>
<feature type="transmembrane region" description="Helical" evidence="16">
    <location>
        <begin position="20"/>
        <end position="47"/>
    </location>
</feature>
<feature type="transmembrane region" description="Helical" evidence="16">
    <location>
        <begin position="285"/>
        <end position="306"/>
    </location>
</feature>
<evidence type="ECO:0000256" key="14">
    <source>
        <dbReference type="ARBA" id="ARBA00038053"/>
    </source>
</evidence>
<dbReference type="GO" id="GO:0071555">
    <property type="term" value="P:cell wall organization"/>
    <property type="evidence" value="ECO:0007669"/>
    <property type="project" value="UniProtKB-KW"/>
</dbReference>
<gene>
    <name evidence="16 17" type="primary">ftsW</name>
    <name evidence="17" type="ORF">EZM97_31010</name>
</gene>
<evidence type="ECO:0000256" key="1">
    <source>
        <dbReference type="ARBA" id="ARBA00004651"/>
    </source>
</evidence>
<dbReference type="EC" id="2.4.99.28" evidence="16"/>
<evidence type="ECO:0000256" key="6">
    <source>
        <dbReference type="ARBA" id="ARBA00022679"/>
    </source>
</evidence>
<comment type="subcellular location">
    <subcellularLocation>
        <location evidence="16">Cell inner membrane</location>
        <topology evidence="16">Multi-pass membrane protein</topology>
    </subcellularLocation>
    <subcellularLocation>
        <location evidence="1">Cell membrane</location>
        <topology evidence="1">Multi-pass membrane protein</topology>
    </subcellularLocation>
    <text evidence="16">Localizes to the division septum.</text>
</comment>
<comment type="caution">
    <text evidence="17">The sequence shown here is derived from an EMBL/GenBank/DDBJ whole genome shotgun (WGS) entry which is preliminary data.</text>
</comment>
<keyword evidence="16" id="KW-0997">Cell inner membrane</keyword>
<accession>A0A4R0YGS6</accession>
<name>A0A4R0YGS6_9GAMM</name>
<organism evidence="17 18">
    <name type="scientific">Dyella soli</name>
    <dbReference type="NCBI Taxonomy" id="522319"/>
    <lineage>
        <taxon>Bacteria</taxon>
        <taxon>Pseudomonadati</taxon>
        <taxon>Pseudomonadota</taxon>
        <taxon>Gammaproteobacteria</taxon>
        <taxon>Lysobacterales</taxon>
        <taxon>Rhodanobacteraceae</taxon>
        <taxon>Dyella</taxon>
    </lineage>
</organism>
<evidence type="ECO:0000256" key="4">
    <source>
        <dbReference type="ARBA" id="ARBA00022618"/>
    </source>
</evidence>
<dbReference type="GO" id="GO:0043093">
    <property type="term" value="P:FtsZ-dependent cytokinesis"/>
    <property type="evidence" value="ECO:0007669"/>
    <property type="project" value="UniProtKB-UniRule"/>
</dbReference>
<keyword evidence="8 16" id="KW-0133">Cell shape</keyword>
<feature type="transmembrane region" description="Helical" evidence="16">
    <location>
        <begin position="87"/>
        <end position="107"/>
    </location>
</feature>
<evidence type="ECO:0000256" key="5">
    <source>
        <dbReference type="ARBA" id="ARBA00022676"/>
    </source>
</evidence>
<evidence type="ECO:0000256" key="16">
    <source>
        <dbReference type="HAMAP-Rule" id="MF_00913"/>
    </source>
</evidence>
<evidence type="ECO:0000256" key="8">
    <source>
        <dbReference type="ARBA" id="ARBA00022960"/>
    </source>
</evidence>
<keyword evidence="7 16" id="KW-0812">Transmembrane</keyword>
<keyword evidence="4 16" id="KW-0132">Cell division</keyword>
<keyword evidence="13 16" id="KW-0961">Cell wall biogenesis/degradation</keyword>
<feature type="transmembrane region" description="Helical" evidence="16">
    <location>
        <begin position="53"/>
        <end position="75"/>
    </location>
</feature>
<dbReference type="GO" id="GO:0009252">
    <property type="term" value="P:peptidoglycan biosynthetic process"/>
    <property type="evidence" value="ECO:0007669"/>
    <property type="project" value="UniProtKB-UniRule"/>
</dbReference>
<feature type="transmembrane region" description="Helical" evidence="16">
    <location>
        <begin position="176"/>
        <end position="193"/>
    </location>
</feature>
<proteinExistence type="inferred from homology"/>
<feature type="transmembrane region" description="Helical" evidence="16">
    <location>
        <begin position="354"/>
        <end position="373"/>
    </location>
</feature>
<dbReference type="GO" id="GO:0008360">
    <property type="term" value="P:regulation of cell shape"/>
    <property type="evidence" value="ECO:0007669"/>
    <property type="project" value="UniProtKB-KW"/>
</dbReference>
<keyword evidence="12 16" id="KW-0131">Cell cycle</keyword>
<dbReference type="NCBIfam" id="TIGR02614">
    <property type="entry name" value="ftsW"/>
    <property type="match status" value="1"/>
</dbReference>
<dbReference type="InterPro" id="IPR013437">
    <property type="entry name" value="FtsW"/>
</dbReference>
<comment type="function">
    <text evidence="16">Peptidoglycan polymerase that is essential for cell division.</text>
</comment>
<keyword evidence="11 16" id="KW-0472">Membrane</keyword>
<protein>
    <recommendedName>
        <fullName evidence="16">Probable peptidoglycan glycosyltransferase FtsW</fullName>
        <shortName evidence="16">PGT</shortName>
        <ecNumber evidence="16">2.4.99.28</ecNumber>
    </recommendedName>
    <alternativeName>
        <fullName evidence="16">Cell division protein FtsW</fullName>
    </alternativeName>
    <alternativeName>
        <fullName evidence="16">Cell wall polymerase</fullName>
    </alternativeName>
    <alternativeName>
        <fullName evidence="16">Peptidoglycan polymerase</fullName>
        <shortName evidence="16">PG polymerase</shortName>
    </alternativeName>
</protein>
<sequence>MTMFFDTTQAKRRQGPRGSFDLPLVIALVGLASIGVVMVASSSIAVAESQHIGAFYFLKRHLLFLTLGIVLAGFAMRTELKLLEKHAYLLFAGAVALLMLVFVPGIGMKLNGAHRWLNFRFTSFQPVEAVKLILVIYTASYLVRHRESVETSFWGLFKPIMVAGGFVVLLLLQPDFGSATLMIAVTIGMIWLGGAKPVYLGGMGLPVVALLWFVAKFEPYRMRRLTSFIDPWADPFNDGFQLTQSLMAIGRGEWTGVGLGSSVLKLSYLPEAHTDFIFAVISEELGLAGILLVMSLFALAVGRGLAMGIKGMELGQRFPGYVAFGISLMLGLQTMVSIGVNLGALPTKGLTLPLISYGGSSIVLTCAMAGVLLRTTYEINRAIDARHMAQRLPANAVPDANAAAAAVPAREAVTA</sequence>
<feature type="transmembrane region" description="Helical" evidence="16">
    <location>
        <begin position="318"/>
        <end position="342"/>
    </location>
</feature>
<keyword evidence="3 16" id="KW-1003">Cell membrane</keyword>
<evidence type="ECO:0000256" key="13">
    <source>
        <dbReference type="ARBA" id="ARBA00023316"/>
    </source>
</evidence>
<comment type="pathway">
    <text evidence="2 16">Cell wall biogenesis; peptidoglycan biosynthesis.</text>
</comment>
<dbReference type="InterPro" id="IPR001182">
    <property type="entry name" value="FtsW/RodA"/>
</dbReference>
<feature type="transmembrane region" description="Helical" evidence="16">
    <location>
        <begin position="198"/>
        <end position="215"/>
    </location>
</feature>
<dbReference type="EMBL" id="SJTG01000005">
    <property type="protein sequence ID" value="TCI07444.1"/>
    <property type="molecule type" value="Genomic_DNA"/>
</dbReference>
<keyword evidence="18" id="KW-1185">Reference proteome</keyword>
<evidence type="ECO:0000256" key="15">
    <source>
        <dbReference type="ARBA" id="ARBA00049902"/>
    </source>
</evidence>
<evidence type="ECO:0000256" key="9">
    <source>
        <dbReference type="ARBA" id="ARBA00022984"/>
    </source>
</evidence>
<dbReference type="PANTHER" id="PTHR30474">
    <property type="entry name" value="CELL CYCLE PROTEIN"/>
    <property type="match status" value="1"/>
</dbReference>
<evidence type="ECO:0000256" key="11">
    <source>
        <dbReference type="ARBA" id="ARBA00023136"/>
    </source>
</evidence>